<dbReference type="Pfam" id="PF00643">
    <property type="entry name" value="zf-B_box"/>
    <property type="match status" value="1"/>
</dbReference>
<organism evidence="7 8">
    <name type="scientific">Sinanodonta woodiana</name>
    <name type="common">Chinese pond mussel</name>
    <name type="synonym">Anodonta woodiana</name>
    <dbReference type="NCBI Taxonomy" id="1069815"/>
    <lineage>
        <taxon>Eukaryota</taxon>
        <taxon>Metazoa</taxon>
        <taxon>Spiralia</taxon>
        <taxon>Lophotrochozoa</taxon>
        <taxon>Mollusca</taxon>
        <taxon>Bivalvia</taxon>
        <taxon>Autobranchia</taxon>
        <taxon>Heteroconchia</taxon>
        <taxon>Palaeoheterodonta</taxon>
        <taxon>Unionida</taxon>
        <taxon>Unionoidea</taxon>
        <taxon>Unionidae</taxon>
        <taxon>Unioninae</taxon>
        <taxon>Sinanodonta</taxon>
    </lineage>
</organism>
<feature type="domain" description="RING-type" evidence="5">
    <location>
        <begin position="9"/>
        <end position="52"/>
    </location>
</feature>
<proteinExistence type="predicted"/>
<accession>A0ABD3XYE3</accession>
<comment type="caution">
    <text evidence="7">The sequence shown here is derived from an EMBL/GenBank/DDBJ whole genome shotgun (WGS) entry which is preliminary data.</text>
</comment>
<protein>
    <submittedName>
        <fullName evidence="7">Uncharacterized protein</fullName>
    </submittedName>
</protein>
<keyword evidence="2 4" id="KW-0863">Zinc-finger</keyword>
<name>A0ABD3XYE3_SINWO</name>
<dbReference type="InterPro" id="IPR000315">
    <property type="entry name" value="Znf_B-box"/>
</dbReference>
<evidence type="ECO:0000256" key="3">
    <source>
        <dbReference type="ARBA" id="ARBA00022833"/>
    </source>
</evidence>
<dbReference type="PANTHER" id="PTHR25462:SF296">
    <property type="entry name" value="MEIOTIC P26, ISOFORM F"/>
    <property type="match status" value="1"/>
</dbReference>
<dbReference type="AlphaFoldDB" id="A0ABD3XYE3"/>
<dbReference type="PROSITE" id="PS50089">
    <property type="entry name" value="ZF_RING_2"/>
    <property type="match status" value="1"/>
</dbReference>
<dbReference type="InterPro" id="IPR027370">
    <property type="entry name" value="Znf-RING_euk"/>
</dbReference>
<dbReference type="SUPFAM" id="SSF57845">
    <property type="entry name" value="B-box zinc-binding domain"/>
    <property type="match status" value="1"/>
</dbReference>
<evidence type="ECO:0000256" key="2">
    <source>
        <dbReference type="ARBA" id="ARBA00022771"/>
    </source>
</evidence>
<keyword evidence="1" id="KW-0479">Metal-binding</keyword>
<evidence type="ECO:0000256" key="1">
    <source>
        <dbReference type="ARBA" id="ARBA00022723"/>
    </source>
</evidence>
<feature type="domain" description="B box-type" evidence="6">
    <location>
        <begin position="171"/>
        <end position="215"/>
    </location>
</feature>
<dbReference type="Pfam" id="PF13445">
    <property type="entry name" value="zf-RING_UBOX"/>
    <property type="match status" value="1"/>
</dbReference>
<evidence type="ECO:0000259" key="6">
    <source>
        <dbReference type="PROSITE" id="PS50119"/>
    </source>
</evidence>
<reference evidence="7 8" key="1">
    <citation type="submission" date="2024-11" db="EMBL/GenBank/DDBJ databases">
        <title>Chromosome-level genome assembly of the freshwater bivalve Anodonta woodiana.</title>
        <authorList>
            <person name="Chen X."/>
        </authorList>
    </citation>
    <scope>NUCLEOTIDE SEQUENCE [LARGE SCALE GENOMIC DNA]</scope>
    <source>
        <strain evidence="7">MN2024</strain>
        <tissue evidence="7">Gills</tissue>
    </source>
</reference>
<dbReference type="SMART" id="SM00184">
    <property type="entry name" value="RING"/>
    <property type="match status" value="1"/>
</dbReference>
<dbReference type="Proteomes" id="UP001634394">
    <property type="component" value="Unassembled WGS sequence"/>
</dbReference>
<dbReference type="InterPro" id="IPR013083">
    <property type="entry name" value="Znf_RING/FYVE/PHD"/>
</dbReference>
<evidence type="ECO:0000259" key="5">
    <source>
        <dbReference type="PROSITE" id="PS50089"/>
    </source>
</evidence>
<evidence type="ECO:0000256" key="4">
    <source>
        <dbReference type="PROSITE-ProRule" id="PRU00024"/>
    </source>
</evidence>
<dbReference type="InterPro" id="IPR001841">
    <property type="entry name" value="Znf_RING"/>
</dbReference>
<dbReference type="EMBL" id="JBJQND010000001">
    <property type="protein sequence ID" value="KAL3890666.1"/>
    <property type="molecule type" value="Genomic_DNA"/>
</dbReference>
<sequence length="390" mass="44168">MATTSRQECCICMDSFKNPRLISCNHSFCHKCLEDYVRANLRNGRFNCPLCRTSVTLPKAGVSGFESNAYIIDCDSRVRTGSDLKTVWQDGSEIWLTDTNIWQEDTGTIRVSETYACDICGPNSIACFRCFDCEENFCRVCSNVHEKLKATRHHKTKDLGTLDQKTKGTIRQRIFCEKHPEEEIKLVCQKCNVTMCVLCKAVNHDTHSSKTISDVAVQMQNILKEIITVCTEELSSLKVYVQTANKLEMRINDAEQQEIQAVECKQLQLKRLIDQEAATLTNKLKSIYGELKKQNVAFRSDVQTKDTLYFSAKENATKLISQGTDIEKVHKGLILQRQLAEAKSKPKPNPPSLVKKCFSPIADKQRPFGSFLGNVKDPTNVDQVSIHFSF</sequence>
<dbReference type="CDD" id="cd19757">
    <property type="entry name" value="Bbox1"/>
    <property type="match status" value="1"/>
</dbReference>
<evidence type="ECO:0000313" key="8">
    <source>
        <dbReference type="Proteomes" id="UP001634394"/>
    </source>
</evidence>
<keyword evidence="8" id="KW-1185">Reference proteome</keyword>
<dbReference type="SMART" id="SM00336">
    <property type="entry name" value="BBOX"/>
    <property type="match status" value="2"/>
</dbReference>
<dbReference type="InterPro" id="IPR047153">
    <property type="entry name" value="TRIM45/56/19-like"/>
</dbReference>
<dbReference type="Gene3D" id="3.30.40.10">
    <property type="entry name" value="Zinc/RING finger domain, C3HC4 (zinc finger)"/>
    <property type="match status" value="1"/>
</dbReference>
<keyword evidence="3" id="KW-0862">Zinc</keyword>
<dbReference type="SUPFAM" id="SSF57850">
    <property type="entry name" value="RING/U-box"/>
    <property type="match status" value="1"/>
</dbReference>
<evidence type="ECO:0000313" key="7">
    <source>
        <dbReference type="EMBL" id="KAL3890666.1"/>
    </source>
</evidence>
<gene>
    <name evidence="7" type="ORF">ACJMK2_002947</name>
</gene>
<feature type="domain" description="B box-type" evidence="6">
    <location>
        <begin position="112"/>
        <end position="159"/>
    </location>
</feature>
<dbReference type="InterPro" id="IPR017907">
    <property type="entry name" value="Znf_RING_CS"/>
</dbReference>
<dbReference type="Gene3D" id="3.30.160.60">
    <property type="entry name" value="Classic Zinc Finger"/>
    <property type="match status" value="1"/>
</dbReference>
<dbReference type="PROSITE" id="PS50119">
    <property type="entry name" value="ZF_BBOX"/>
    <property type="match status" value="2"/>
</dbReference>
<dbReference type="PROSITE" id="PS00518">
    <property type="entry name" value="ZF_RING_1"/>
    <property type="match status" value="1"/>
</dbReference>
<dbReference type="PANTHER" id="PTHR25462">
    <property type="entry name" value="BONUS, ISOFORM C-RELATED"/>
    <property type="match status" value="1"/>
</dbReference>
<dbReference type="GO" id="GO:0008270">
    <property type="term" value="F:zinc ion binding"/>
    <property type="evidence" value="ECO:0007669"/>
    <property type="project" value="UniProtKB-KW"/>
</dbReference>